<keyword evidence="1" id="KW-0812">Transmembrane</keyword>
<reference evidence="2 3" key="1">
    <citation type="submission" date="2017-04" db="EMBL/GenBank/DDBJ databases">
        <authorList>
            <person name="Afonso C.L."/>
            <person name="Miller P.J."/>
            <person name="Scott M.A."/>
            <person name="Spackman E."/>
            <person name="Goraichik I."/>
            <person name="Dimitrov K.M."/>
            <person name="Suarez D.L."/>
            <person name="Swayne D.E."/>
        </authorList>
    </citation>
    <scope>NUCLEOTIDE SEQUENCE [LARGE SCALE GENOMIC DNA]</scope>
    <source>
        <strain evidence="2 3">DSM 12816</strain>
    </source>
</reference>
<sequence length="168" mass="18441">MKIVDEKGKLFGAVNLVDLVVLILVIGGIALAVWKFTGVSDTFFAKKVQITYTVKAEGLDPELYEQTLKHVPSTLMAAGEKLPGQITGVTKQPHMVCVLGEDGQPIWVEDPYHIDLTFTVEATVTETTNVLMTQVGTQEVRIGKKHIVKSEYIEVEGIITGLERSEES</sequence>
<dbReference type="AlphaFoldDB" id="A0A1W1Z271"/>
<protein>
    <recommendedName>
        <fullName evidence="4">DUF4330 domain-containing protein</fullName>
    </recommendedName>
</protein>
<dbReference type="InterPro" id="IPR025480">
    <property type="entry name" value="DUF4330"/>
</dbReference>
<feature type="transmembrane region" description="Helical" evidence="1">
    <location>
        <begin position="12"/>
        <end position="34"/>
    </location>
</feature>
<organism evidence="2 3">
    <name type="scientific">Papillibacter cinnamivorans DSM 12816</name>
    <dbReference type="NCBI Taxonomy" id="1122930"/>
    <lineage>
        <taxon>Bacteria</taxon>
        <taxon>Bacillati</taxon>
        <taxon>Bacillota</taxon>
        <taxon>Clostridia</taxon>
        <taxon>Eubacteriales</taxon>
        <taxon>Oscillospiraceae</taxon>
        <taxon>Papillibacter</taxon>
    </lineage>
</organism>
<evidence type="ECO:0008006" key="4">
    <source>
        <dbReference type="Google" id="ProtNLM"/>
    </source>
</evidence>
<evidence type="ECO:0000313" key="3">
    <source>
        <dbReference type="Proteomes" id="UP000192790"/>
    </source>
</evidence>
<dbReference type="STRING" id="1122930.SAMN02745168_0878"/>
<proteinExistence type="predicted"/>
<dbReference type="EMBL" id="FWXW01000001">
    <property type="protein sequence ID" value="SMC42529.1"/>
    <property type="molecule type" value="Genomic_DNA"/>
</dbReference>
<name>A0A1W1Z271_9FIRM</name>
<dbReference type="Proteomes" id="UP000192790">
    <property type="component" value="Unassembled WGS sequence"/>
</dbReference>
<keyword evidence="3" id="KW-1185">Reference proteome</keyword>
<accession>A0A1W1Z271</accession>
<dbReference type="RefSeq" id="WP_159448001.1">
    <property type="nucleotide sequence ID" value="NZ_FWXW01000001.1"/>
</dbReference>
<gene>
    <name evidence="2" type="ORF">SAMN02745168_0878</name>
</gene>
<dbReference type="Pfam" id="PF14221">
    <property type="entry name" value="DUF4330"/>
    <property type="match status" value="1"/>
</dbReference>
<evidence type="ECO:0000256" key="1">
    <source>
        <dbReference type="SAM" id="Phobius"/>
    </source>
</evidence>
<dbReference type="OrthoDB" id="1723529at2"/>
<keyword evidence="1" id="KW-0472">Membrane</keyword>
<evidence type="ECO:0000313" key="2">
    <source>
        <dbReference type="EMBL" id="SMC42529.1"/>
    </source>
</evidence>
<keyword evidence="1" id="KW-1133">Transmembrane helix</keyword>